<comment type="subcellular location">
    <subcellularLocation>
        <location evidence="1">Membrane</location>
        <topology evidence="1">Multi-pass membrane protein</topology>
    </subcellularLocation>
</comment>
<keyword evidence="4" id="KW-0472">Membrane</keyword>
<keyword evidence="7" id="KW-1185">Reference proteome</keyword>
<evidence type="ECO:0000256" key="2">
    <source>
        <dbReference type="ARBA" id="ARBA00022692"/>
    </source>
</evidence>
<comment type="caution">
    <text evidence="6">The sequence shown here is derived from an EMBL/GenBank/DDBJ whole genome shotgun (WGS) entry which is preliminary data.</text>
</comment>
<evidence type="ECO:0000256" key="1">
    <source>
        <dbReference type="ARBA" id="ARBA00004141"/>
    </source>
</evidence>
<name>A0ABW2R9L5_9BURK</name>
<dbReference type="Pfam" id="PF13675">
    <property type="entry name" value="PilJ"/>
    <property type="match status" value="1"/>
</dbReference>
<dbReference type="RefSeq" id="WP_382256533.1">
    <property type="nucleotide sequence ID" value="NZ_JBHTBX010000005.1"/>
</dbReference>
<sequence length="264" mass="29338">MQRRHLLVLLGSSPLARYGHAQPTESLPLGTAINRAGRLRALSQRMSKLHVQSSLGVLPDRARDLMRQCRQLIESSMQELGRQPAGTDTQTLMPRLQGHVERLLVLTTGNTMSSRTDDVVRAADDMLRSADDLTTAFEKQSNQSGARVVNVAGRQRMLSQRAARAYFLQATGGAASAGHAQQLDAARREFDDGLGYLSNASLSTPAIRQQLELARGQWLFFEQALRKPSQGDTLQTVATTSERMYEVMDQLTLQYDQAVRELFR</sequence>
<proteinExistence type="predicted"/>
<evidence type="ECO:0000256" key="3">
    <source>
        <dbReference type="ARBA" id="ARBA00022989"/>
    </source>
</evidence>
<accession>A0ABW2R9L5</accession>
<dbReference type="Proteomes" id="UP001596495">
    <property type="component" value="Unassembled WGS sequence"/>
</dbReference>
<evidence type="ECO:0000313" key="7">
    <source>
        <dbReference type="Proteomes" id="UP001596495"/>
    </source>
</evidence>
<feature type="domain" description="NarX-like N-terminal" evidence="5">
    <location>
        <begin position="141"/>
        <end position="237"/>
    </location>
</feature>
<organism evidence="6 7">
    <name type="scientific">Hydrogenophaga bisanensis</name>
    <dbReference type="NCBI Taxonomy" id="439611"/>
    <lineage>
        <taxon>Bacteria</taxon>
        <taxon>Pseudomonadati</taxon>
        <taxon>Pseudomonadota</taxon>
        <taxon>Betaproteobacteria</taxon>
        <taxon>Burkholderiales</taxon>
        <taxon>Comamonadaceae</taxon>
        <taxon>Hydrogenophaga</taxon>
    </lineage>
</organism>
<keyword evidence="2" id="KW-0812">Transmembrane</keyword>
<dbReference type="EMBL" id="JBHTBX010000005">
    <property type="protein sequence ID" value="MFC7434782.1"/>
    <property type="molecule type" value="Genomic_DNA"/>
</dbReference>
<protein>
    <submittedName>
        <fullName evidence="6">Type IV pili methyl-accepting chemotaxis transducer N-terminal domain-containing protein</fullName>
    </submittedName>
</protein>
<evidence type="ECO:0000256" key="4">
    <source>
        <dbReference type="ARBA" id="ARBA00023136"/>
    </source>
</evidence>
<evidence type="ECO:0000259" key="5">
    <source>
        <dbReference type="Pfam" id="PF13675"/>
    </source>
</evidence>
<dbReference type="InterPro" id="IPR029095">
    <property type="entry name" value="NarX-like_N"/>
</dbReference>
<gene>
    <name evidence="6" type="ORF">ACFQNJ_09685</name>
</gene>
<reference evidence="7" key="1">
    <citation type="journal article" date="2019" name="Int. J. Syst. Evol. Microbiol.">
        <title>The Global Catalogue of Microorganisms (GCM) 10K type strain sequencing project: providing services to taxonomists for standard genome sequencing and annotation.</title>
        <authorList>
            <consortium name="The Broad Institute Genomics Platform"/>
            <consortium name="The Broad Institute Genome Sequencing Center for Infectious Disease"/>
            <person name="Wu L."/>
            <person name="Ma J."/>
        </authorList>
    </citation>
    <scope>NUCLEOTIDE SEQUENCE [LARGE SCALE GENOMIC DNA]</scope>
    <source>
        <strain evidence="7">CCUG 54518</strain>
    </source>
</reference>
<evidence type="ECO:0000313" key="6">
    <source>
        <dbReference type="EMBL" id="MFC7434782.1"/>
    </source>
</evidence>
<keyword evidence="3" id="KW-1133">Transmembrane helix</keyword>